<organism evidence="3 4">
    <name type="scientific">Sanguibacter gelidistatuariae</name>
    <dbReference type="NCBI Taxonomy" id="1814289"/>
    <lineage>
        <taxon>Bacteria</taxon>
        <taxon>Bacillati</taxon>
        <taxon>Actinomycetota</taxon>
        <taxon>Actinomycetes</taxon>
        <taxon>Micrococcales</taxon>
        <taxon>Sanguibacteraceae</taxon>
        <taxon>Sanguibacter</taxon>
    </lineage>
</organism>
<protein>
    <submittedName>
        <fullName evidence="3">Uncharacterized protein</fullName>
    </submittedName>
</protein>
<sequence>MVMPVWLLFVGILLTALTVGLGFVAILGATLGRRVRKGRKTGRYTATPGNSSDNSSSSRIGGV</sequence>
<gene>
    <name evidence="3" type="ORF">SAMN05216410_2872</name>
</gene>
<feature type="transmembrane region" description="Helical" evidence="2">
    <location>
        <begin position="6"/>
        <end position="31"/>
    </location>
</feature>
<keyword evidence="4" id="KW-1185">Reference proteome</keyword>
<keyword evidence="2" id="KW-0472">Membrane</keyword>
<evidence type="ECO:0000256" key="2">
    <source>
        <dbReference type="SAM" id="Phobius"/>
    </source>
</evidence>
<dbReference type="RefSeq" id="WP_093184195.1">
    <property type="nucleotide sequence ID" value="NZ_FMYH01000005.1"/>
</dbReference>
<proteinExistence type="predicted"/>
<name>A0A1G6S447_9MICO</name>
<accession>A0A1G6S447</accession>
<keyword evidence="2" id="KW-0812">Transmembrane</keyword>
<dbReference type="AlphaFoldDB" id="A0A1G6S447"/>
<evidence type="ECO:0000313" key="4">
    <source>
        <dbReference type="Proteomes" id="UP000199039"/>
    </source>
</evidence>
<reference evidence="3 4" key="1">
    <citation type="submission" date="2016-09" db="EMBL/GenBank/DDBJ databases">
        <authorList>
            <person name="Capua I."/>
            <person name="De Benedictis P."/>
            <person name="Joannis T."/>
            <person name="Lombin L.H."/>
            <person name="Cattoli G."/>
        </authorList>
    </citation>
    <scope>NUCLEOTIDE SEQUENCE [LARGE SCALE GENOMIC DNA]</scope>
    <source>
        <strain evidence="3 4">ISLP-3</strain>
    </source>
</reference>
<keyword evidence="2" id="KW-1133">Transmembrane helix</keyword>
<evidence type="ECO:0000313" key="3">
    <source>
        <dbReference type="EMBL" id="SDD11629.1"/>
    </source>
</evidence>
<feature type="compositionally biased region" description="Low complexity" evidence="1">
    <location>
        <begin position="50"/>
        <end position="63"/>
    </location>
</feature>
<evidence type="ECO:0000256" key="1">
    <source>
        <dbReference type="SAM" id="MobiDB-lite"/>
    </source>
</evidence>
<feature type="region of interest" description="Disordered" evidence="1">
    <location>
        <begin position="38"/>
        <end position="63"/>
    </location>
</feature>
<dbReference type="EMBL" id="FMYH01000005">
    <property type="protein sequence ID" value="SDD11629.1"/>
    <property type="molecule type" value="Genomic_DNA"/>
</dbReference>
<dbReference type="Proteomes" id="UP000199039">
    <property type="component" value="Unassembled WGS sequence"/>
</dbReference>